<feature type="transmembrane region" description="Helical" evidence="8">
    <location>
        <begin position="398"/>
        <end position="419"/>
    </location>
</feature>
<feature type="transmembrane region" description="Helical" evidence="8">
    <location>
        <begin position="149"/>
        <end position="166"/>
    </location>
</feature>
<evidence type="ECO:0000256" key="8">
    <source>
        <dbReference type="SAM" id="Phobius"/>
    </source>
</evidence>
<dbReference type="NCBIfam" id="TIGR00912">
    <property type="entry name" value="2A0309"/>
    <property type="match status" value="1"/>
</dbReference>
<feature type="transmembrane region" description="Helical" evidence="8">
    <location>
        <begin position="80"/>
        <end position="101"/>
    </location>
</feature>
<keyword evidence="5 8" id="KW-0812">Transmembrane</keyword>
<protein>
    <submittedName>
        <fullName evidence="9">GerAB/ArcD/ProY family transporter</fullName>
    </submittedName>
</protein>
<sequence length="459" mass="51374">MFLIDSKRIINQRQLSWLASSIVTSGGVLTLQNELIRINQMDAWFSYLLSILYVFLIAGFFSYLVKLFPYKNIFEISKELLGPWLGTVMNLLILFHFWQIVVRDISSVSRFSSTLLLSTTPLEIIILLNCLLLLYFGKTSVEVIARVNDLFYPLFVVTITIMPLLLTNEFYLRLTTPVLTMPIQHWTASSALTLGSAGDVFILGAFLHMLSNANHVRSAIRHGSLLGFFLLTLVLFAIIAVLGPKMPANFSYPSFNLVQTIHVTDFLDRLDLIMLMIWYPTVACKTIAIYLALLLGISSIFNDRNYPMINKPIALLIGLCACLSFKSTTELLSFSNFSSPVIVLAYQPIVMVVLLIAGHRKKRKYPDAFPAPSGGTHVKEDPEQNSGKLSQRMSYTQWLWGGNLVLVLCVAFVLIGLMFGERSTMIGSICAIGFGSTLLLTTLTTYMELTKLKQAESSN</sequence>
<dbReference type="InterPro" id="IPR004761">
    <property type="entry name" value="Spore_GerAB"/>
</dbReference>
<keyword evidence="4" id="KW-0309">Germination</keyword>
<comment type="similarity">
    <text evidence="2">Belongs to the amino acid-polyamine-organocation (APC) superfamily. Spore germination protein (SGP) (TC 2.A.3.9) family.</text>
</comment>
<evidence type="ECO:0000256" key="6">
    <source>
        <dbReference type="ARBA" id="ARBA00022989"/>
    </source>
</evidence>
<keyword evidence="10" id="KW-1185">Reference proteome</keyword>
<keyword evidence="3" id="KW-0813">Transport</keyword>
<evidence type="ECO:0000256" key="4">
    <source>
        <dbReference type="ARBA" id="ARBA00022544"/>
    </source>
</evidence>
<feature type="transmembrane region" description="Helical" evidence="8">
    <location>
        <begin position="277"/>
        <end position="301"/>
    </location>
</feature>
<evidence type="ECO:0000256" key="1">
    <source>
        <dbReference type="ARBA" id="ARBA00004141"/>
    </source>
</evidence>
<evidence type="ECO:0000256" key="5">
    <source>
        <dbReference type="ARBA" id="ARBA00022692"/>
    </source>
</evidence>
<feature type="transmembrane region" description="Helical" evidence="8">
    <location>
        <begin position="337"/>
        <end position="357"/>
    </location>
</feature>
<evidence type="ECO:0000256" key="2">
    <source>
        <dbReference type="ARBA" id="ARBA00007998"/>
    </source>
</evidence>
<feature type="transmembrane region" description="Helical" evidence="8">
    <location>
        <begin position="425"/>
        <end position="446"/>
    </location>
</feature>
<feature type="transmembrane region" description="Helical" evidence="8">
    <location>
        <begin position="186"/>
        <end position="210"/>
    </location>
</feature>
<accession>A0ABX1XCR4</accession>
<dbReference type="RefSeq" id="WP_171632483.1">
    <property type="nucleotide sequence ID" value="NZ_WHNY01000060.1"/>
</dbReference>
<keyword evidence="6 8" id="KW-1133">Transmembrane helix</keyword>
<comment type="caution">
    <text evidence="9">The sequence shown here is derived from an EMBL/GenBank/DDBJ whole genome shotgun (WGS) entry which is preliminary data.</text>
</comment>
<proteinExistence type="inferred from homology"/>
<evidence type="ECO:0000313" key="10">
    <source>
        <dbReference type="Proteomes" id="UP000653578"/>
    </source>
</evidence>
<evidence type="ECO:0000256" key="7">
    <source>
        <dbReference type="ARBA" id="ARBA00023136"/>
    </source>
</evidence>
<evidence type="ECO:0000256" key="3">
    <source>
        <dbReference type="ARBA" id="ARBA00022448"/>
    </source>
</evidence>
<evidence type="ECO:0000313" key="9">
    <source>
        <dbReference type="EMBL" id="NOU66191.1"/>
    </source>
</evidence>
<dbReference type="PANTHER" id="PTHR34975">
    <property type="entry name" value="SPORE GERMINATION PROTEIN A2"/>
    <property type="match status" value="1"/>
</dbReference>
<keyword evidence="7 8" id="KW-0472">Membrane</keyword>
<organism evidence="9 10">
    <name type="scientific">Paenibacillus plantarum</name>
    <dbReference type="NCBI Taxonomy" id="2654975"/>
    <lineage>
        <taxon>Bacteria</taxon>
        <taxon>Bacillati</taxon>
        <taxon>Bacillota</taxon>
        <taxon>Bacilli</taxon>
        <taxon>Bacillales</taxon>
        <taxon>Paenibacillaceae</taxon>
        <taxon>Paenibacillus</taxon>
    </lineage>
</organism>
<feature type="transmembrane region" description="Helical" evidence="8">
    <location>
        <begin position="113"/>
        <end position="137"/>
    </location>
</feature>
<reference evidence="9 10" key="1">
    <citation type="submission" date="2019-10" db="EMBL/GenBank/DDBJ databases">
        <title>Description of Paenibacillus humi sp. nov.</title>
        <authorList>
            <person name="Carlier A."/>
            <person name="Qi S."/>
        </authorList>
    </citation>
    <scope>NUCLEOTIDE SEQUENCE [LARGE SCALE GENOMIC DNA]</scope>
    <source>
        <strain evidence="9 10">LMG 31461</strain>
    </source>
</reference>
<dbReference type="Proteomes" id="UP000653578">
    <property type="component" value="Unassembled WGS sequence"/>
</dbReference>
<name>A0ABX1XCR4_9BACL</name>
<feature type="transmembrane region" description="Helical" evidence="8">
    <location>
        <begin position="222"/>
        <end position="243"/>
    </location>
</feature>
<comment type="subcellular location">
    <subcellularLocation>
        <location evidence="1">Membrane</location>
        <topology evidence="1">Multi-pass membrane protein</topology>
    </subcellularLocation>
</comment>
<dbReference type="Pfam" id="PF03845">
    <property type="entry name" value="Spore_permease"/>
    <property type="match status" value="1"/>
</dbReference>
<gene>
    <name evidence="9" type="ORF">GC096_19310</name>
</gene>
<dbReference type="EMBL" id="WHNY01000060">
    <property type="protein sequence ID" value="NOU66191.1"/>
    <property type="molecule type" value="Genomic_DNA"/>
</dbReference>
<feature type="transmembrane region" description="Helical" evidence="8">
    <location>
        <begin position="44"/>
        <end position="68"/>
    </location>
</feature>
<dbReference type="PANTHER" id="PTHR34975:SF2">
    <property type="entry name" value="SPORE GERMINATION PROTEIN A2"/>
    <property type="match status" value="1"/>
</dbReference>